<name>A0ACC0WTH5_9STRA</name>
<dbReference type="Proteomes" id="UP001163321">
    <property type="component" value="Chromosome 1"/>
</dbReference>
<dbReference type="EMBL" id="CM047580">
    <property type="protein sequence ID" value="KAI9922064.1"/>
    <property type="molecule type" value="Genomic_DNA"/>
</dbReference>
<evidence type="ECO:0000313" key="2">
    <source>
        <dbReference type="Proteomes" id="UP001163321"/>
    </source>
</evidence>
<sequence length="59" mass="6684">MNLAKKGLVSHIYALKVPQEGDDVAIATWKVNDMKEFRNCDYDDQSEHTINGSLGWINC</sequence>
<organism evidence="1 2">
    <name type="scientific">Peronosclerospora sorghi</name>
    <dbReference type="NCBI Taxonomy" id="230839"/>
    <lineage>
        <taxon>Eukaryota</taxon>
        <taxon>Sar</taxon>
        <taxon>Stramenopiles</taxon>
        <taxon>Oomycota</taxon>
        <taxon>Peronosporomycetes</taxon>
        <taxon>Peronosporales</taxon>
        <taxon>Peronosporaceae</taxon>
        <taxon>Peronosclerospora</taxon>
    </lineage>
</organism>
<reference evidence="1 2" key="1">
    <citation type="journal article" date="2022" name="bioRxiv">
        <title>The genome of the oomycete Peronosclerospora sorghi, a cosmopolitan pathogen of maize and sorghum, is inflated with dispersed pseudogenes.</title>
        <authorList>
            <person name="Fletcher K."/>
            <person name="Martin F."/>
            <person name="Isakeit T."/>
            <person name="Cavanaugh K."/>
            <person name="Magill C."/>
            <person name="Michelmore R."/>
        </authorList>
    </citation>
    <scope>NUCLEOTIDE SEQUENCE [LARGE SCALE GENOMIC DNA]</scope>
    <source>
        <strain evidence="1">P6</strain>
    </source>
</reference>
<keyword evidence="2" id="KW-1185">Reference proteome</keyword>
<evidence type="ECO:0000313" key="1">
    <source>
        <dbReference type="EMBL" id="KAI9922064.1"/>
    </source>
</evidence>
<protein>
    <submittedName>
        <fullName evidence="1">Uncharacterized protein</fullName>
    </submittedName>
</protein>
<accession>A0ACC0WTH5</accession>
<proteinExistence type="predicted"/>
<gene>
    <name evidence="1" type="ORF">PsorP6_001029</name>
</gene>
<comment type="caution">
    <text evidence="1">The sequence shown here is derived from an EMBL/GenBank/DDBJ whole genome shotgun (WGS) entry which is preliminary data.</text>
</comment>